<feature type="transmembrane region" description="Helical" evidence="2">
    <location>
        <begin position="26"/>
        <end position="48"/>
    </location>
</feature>
<reference evidence="5" key="2">
    <citation type="submission" date="2025-08" db="UniProtKB">
        <authorList>
            <consortium name="RefSeq"/>
        </authorList>
    </citation>
    <scope>IDENTIFICATION</scope>
</reference>
<dbReference type="GeneID" id="114427388"/>
<dbReference type="RefSeq" id="XP_028251231.1">
    <property type="nucleotide sequence ID" value="XM_028395430.1"/>
</dbReference>
<evidence type="ECO:0000313" key="5">
    <source>
        <dbReference type="RefSeq" id="XP_028251231.1"/>
    </source>
</evidence>
<keyword evidence="2" id="KW-1133">Transmembrane helix</keyword>
<dbReference type="Proteomes" id="UP000515145">
    <property type="component" value="Chromosome 22"/>
</dbReference>
<protein>
    <submittedName>
        <fullName evidence="5">Phospholipase D4</fullName>
    </submittedName>
</protein>
<comment type="similarity">
    <text evidence="1">Belongs to the phospholipase D family.</text>
</comment>
<dbReference type="PANTHER" id="PTHR10185:SF8">
    <property type="entry name" value="5'-3' EXONUCLEASE PLD4"/>
    <property type="match status" value="1"/>
</dbReference>
<keyword evidence="2" id="KW-0812">Transmembrane</keyword>
<dbReference type="CTD" id="122618"/>
<reference evidence="4" key="1">
    <citation type="submission" date="2024-06" db="UniProtKB">
        <authorList>
            <consortium name="RefSeq"/>
        </authorList>
    </citation>
    <scope>NUCLEOTIDE SEQUENCE [LARGE SCALE GENOMIC DNA]</scope>
</reference>
<dbReference type="SUPFAM" id="SSF56024">
    <property type="entry name" value="Phospholipase D/nuclease"/>
    <property type="match status" value="2"/>
</dbReference>
<dbReference type="AlphaFoldDB" id="A0A6P7HHA3"/>
<dbReference type="InterPro" id="IPR050874">
    <property type="entry name" value="Diverse_PLD-related"/>
</dbReference>
<dbReference type="InterPro" id="IPR032803">
    <property type="entry name" value="PLDc_3"/>
</dbReference>
<feature type="domain" description="PLD phosphodiesterase" evidence="3">
    <location>
        <begin position="403"/>
        <end position="429"/>
    </location>
</feature>
<dbReference type="OrthoDB" id="1923775at2759"/>
<proteinExistence type="inferred from homology"/>
<dbReference type="InterPro" id="IPR001736">
    <property type="entry name" value="PLipase_D/transphosphatidylase"/>
</dbReference>
<dbReference type="InParanoid" id="A0A6P7HHA3"/>
<dbReference type="Pfam" id="PF00614">
    <property type="entry name" value="PLDc"/>
    <property type="match status" value="1"/>
</dbReference>
<sequence length="487" mass="54381">MKRKMTSPYSSLHDSYVPNKGRSTSCVTLAVVVGCLTVLGILVAIAVLERPPPLQNHDTLPEEAGGSNVSIDQCSMALVESIPQHVKYKGNVTFGIPLEQVWKHLISIATHKVEVASFYWTLTGEDINVNSSSDTPGRDILKELEELPSRNVSVRVVSSVPTVRTNSTDLDVLKQKGVQVREVDFGRLTNGVLHSKFWIIDRKHLFIGSANMDWRALTQVKELGVVVYNCSSLAKDLYKIFQSYWVMGQSNSTVPHPWPAKYDTAINQHHPLLVKEDNVSSSLYLAGSPPSFCPPSRTQDLEAILSTISEAQHYIDVAVMEYFPATRFMKPQKYWPFIDDAIRAAVFERKVRVRMLISCGRDSDPAMLPFLQSLASMDSPHHHINIQIKLYIVPAGNQTNIPYTRVNHNKYMVTDKVAYIGTSNWSGDYFETTAGVGLVISQHAPPPVWKTEALQSQLKAVFNRDWHSEFAVNLSDLGHHADCALSP</sequence>
<dbReference type="PROSITE" id="PS51257">
    <property type="entry name" value="PROKAR_LIPOPROTEIN"/>
    <property type="match status" value="1"/>
</dbReference>
<evidence type="ECO:0000256" key="2">
    <source>
        <dbReference type="SAM" id="Phobius"/>
    </source>
</evidence>
<dbReference type="Gene3D" id="3.30.870.10">
    <property type="entry name" value="Endonuclease Chain A"/>
    <property type="match status" value="2"/>
</dbReference>
<gene>
    <name evidence="5" type="primary">pld4</name>
</gene>
<evidence type="ECO:0000256" key="1">
    <source>
        <dbReference type="ARBA" id="ARBA00008664"/>
    </source>
</evidence>
<dbReference type="GO" id="GO:0003824">
    <property type="term" value="F:catalytic activity"/>
    <property type="evidence" value="ECO:0007669"/>
    <property type="project" value="InterPro"/>
</dbReference>
<dbReference type="Pfam" id="PF13918">
    <property type="entry name" value="PLDc_3"/>
    <property type="match status" value="1"/>
</dbReference>
<evidence type="ECO:0000259" key="3">
    <source>
        <dbReference type="PROSITE" id="PS50035"/>
    </source>
</evidence>
<name>A0A6P7HHA3_9TELE</name>
<evidence type="ECO:0000313" key="4">
    <source>
        <dbReference type="Proteomes" id="UP000515145"/>
    </source>
</evidence>
<dbReference type="SMART" id="SM00155">
    <property type="entry name" value="PLDc"/>
    <property type="match status" value="2"/>
</dbReference>
<keyword evidence="2" id="KW-0472">Membrane</keyword>
<organism evidence="4 5">
    <name type="scientific">Parambassis ranga</name>
    <name type="common">Indian glassy fish</name>
    <dbReference type="NCBI Taxonomy" id="210632"/>
    <lineage>
        <taxon>Eukaryota</taxon>
        <taxon>Metazoa</taxon>
        <taxon>Chordata</taxon>
        <taxon>Craniata</taxon>
        <taxon>Vertebrata</taxon>
        <taxon>Euteleostomi</taxon>
        <taxon>Actinopterygii</taxon>
        <taxon>Neopterygii</taxon>
        <taxon>Teleostei</taxon>
        <taxon>Neoteleostei</taxon>
        <taxon>Acanthomorphata</taxon>
        <taxon>Ovalentaria</taxon>
        <taxon>Ambassidae</taxon>
        <taxon>Parambassis</taxon>
    </lineage>
</organism>
<feature type="domain" description="PLD phosphodiesterase" evidence="3">
    <location>
        <begin position="189"/>
        <end position="216"/>
    </location>
</feature>
<dbReference type="PANTHER" id="PTHR10185">
    <property type="entry name" value="PHOSPHOLIPASE D - RELATED"/>
    <property type="match status" value="1"/>
</dbReference>
<dbReference type="PROSITE" id="PS50035">
    <property type="entry name" value="PLD"/>
    <property type="match status" value="2"/>
</dbReference>
<keyword evidence="4" id="KW-1185">Reference proteome</keyword>
<accession>A0A6P7HHA3</accession>